<gene>
    <name evidence="1" type="ORF">RDB_LOCUS117068</name>
</gene>
<reference evidence="1" key="1">
    <citation type="submission" date="2021-01" db="EMBL/GenBank/DDBJ databases">
        <authorList>
            <person name="Kaushik A."/>
        </authorList>
    </citation>
    <scope>NUCLEOTIDE SEQUENCE</scope>
    <source>
        <strain evidence="1">AG6-10EEA</strain>
    </source>
</reference>
<dbReference type="Gene3D" id="3.30.710.10">
    <property type="entry name" value="Potassium Channel Kv1.1, Chain A"/>
    <property type="match status" value="1"/>
</dbReference>
<proteinExistence type="predicted"/>
<sequence>MSTTSTLATVPITSFLHQEENEDEFVLDFDAEDEFIITGGKHERFWLEDGNVVLVAKPPSQTQFRVHQSVLCEPVSYLERDETELDEARQSPVFKELFSYPSRARFERIHGCPVIPLGDTEEDIAALLSALYDGLTLQRTTISEVETTSGQLRLATKYQISNIRDKILSHLREEYPLLLSDVDRKIPEKEKLYDPISIIQLGVPELLPYAWYRLARHSFARDRGDTSRLSNEEMYRLMVGREKLHNHLVVFALSAPPTPQNQNAYQCTMGEQNQQEWCQSAAQTYWTTVVLPLAASTLDPLYILNKLSRISEERYGFCPGCATWCSHVLREKRAEIWSCVPGYFGLKVE</sequence>
<protein>
    <recommendedName>
        <fullName evidence="3">BTB domain-containing protein</fullName>
    </recommendedName>
</protein>
<evidence type="ECO:0000313" key="1">
    <source>
        <dbReference type="EMBL" id="CAE6504174.1"/>
    </source>
</evidence>
<accession>A0A8H3HDX0</accession>
<dbReference type="InterPro" id="IPR011333">
    <property type="entry name" value="SKP1/BTB/POZ_sf"/>
</dbReference>
<evidence type="ECO:0000313" key="2">
    <source>
        <dbReference type="Proteomes" id="UP000663853"/>
    </source>
</evidence>
<dbReference type="EMBL" id="CAJMXA010003578">
    <property type="protein sequence ID" value="CAE6504174.1"/>
    <property type="molecule type" value="Genomic_DNA"/>
</dbReference>
<evidence type="ECO:0008006" key="3">
    <source>
        <dbReference type="Google" id="ProtNLM"/>
    </source>
</evidence>
<dbReference type="AlphaFoldDB" id="A0A8H3HDX0"/>
<dbReference type="Proteomes" id="UP000663853">
    <property type="component" value="Unassembled WGS sequence"/>
</dbReference>
<organism evidence="1 2">
    <name type="scientific">Rhizoctonia solani</name>
    <dbReference type="NCBI Taxonomy" id="456999"/>
    <lineage>
        <taxon>Eukaryota</taxon>
        <taxon>Fungi</taxon>
        <taxon>Dikarya</taxon>
        <taxon>Basidiomycota</taxon>
        <taxon>Agaricomycotina</taxon>
        <taxon>Agaricomycetes</taxon>
        <taxon>Cantharellales</taxon>
        <taxon>Ceratobasidiaceae</taxon>
        <taxon>Rhizoctonia</taxon>
    </lineage>
</organism>
<name>A0A8H3HDX0_9AGAM</name>
<comment type="caution">
    <text evidence="1">The sequence shown here is derived from an EMBL/GenBank/DDBJ whole genome shotgun (WGS) entry which is preliminary data.</text>
</comment>